<proteinExistence type="predicted"/>
<keyword evidence="1" id="KW-0472">Membrane</keyword>
<accession>A0ABS1JFA2</accession>
<feature type="transmembrane region" description="Helical" evidence="1">
    <location>
        <begin position="103"/>
        <end position="120"/>
    </location>
</feature>
<feature type="transmembrane region" description="Helical" evidence="1">
    <location>
        <begin position="72"/>
        <end position="91"/>
    </location>
</feature>
<feature type="transmembrane region" description="Helical" evidence="1">
    <location>
        <begin position="132"/>
        <end position="151"/>
    </location>
</feature>
<evidence type="ECO:0000313" key="2">
    <source>
        <dbReference type="EMBL" id="MBL0388243.1"/>
    </source>
</evidence>
<keyword evidence="3" id="KW-1185">Reference proteome</keyword>
<protein>
    <submittedName>
        <fullName evidence="2">Uncharacterized protein</fullName>
    </submittedName>
</protein>
<evidence type="ECO:0000256" key="1">
    <source>
        <dbReference type="SAM" id="Phobius"/>
    </source>
</evidence>
<dbReference type="Proteomes" id="UP000602284">
    <property type="component" value="Unassembled WGS sequence"/>
</dbReference>
<feature type="transmembrane region" description="Helical" evidence="1">
    <location>
        <begin position="6"/>
        <end position="22"/>
    </location>
</feature>
<sequence length="161" mass="19178">MKLFWVTLVELLLLAVVCIASWRTKKYISKAERVAIFLMFGSMTSDFIIIMSMNNQFWKHGIQGPIPLALNLMNRVVVLPLMGTLFVNDYAGRLGLLPKLRVFGKWLLLFIGVGYLFVWLDLLRYLHWEWYWSIPEWTVKLLVTLGFYKFYQYLLRREEFL</sequence>
<keyword evidence="1" id="KW-1133">Transmembrane helix</keyword>
<keyword evidence="1" id="KW-0812">Transmembrane</keyword>
<name>A0ABS1JFA2_9BACL</name>
<comment type="caution">
    <text evidence="2">The sequence shown here is derived from an EMBL/GenBank/DDBJ whole genome shotgun (WGS) entry which is preliminary data.</text>
</comment>
<evidence type="ECO:0000313" key="3">
    <source>
        <dbReference type="Proteomes" id="UP000602284"/>
    </source>
</evidence>
<organism evidence="2 3">
    <name type="scientific">Tumebacillus amylolyticus</name>
    <dbReference type="NCBI Taxonomy" id="2801339"/>
    <lineage>
        <taxon>Bacteria</taxon>
        <taxon>Bacillati</taxon>
        <taxon>Bacillota</taxon>
        <taxon>Bacilli</taxon>
        <taxon>Bacillales</taxon>
        <taxon>Alicyclobacillaceae</taxon>
        <taxon>Tumebacillus</taxon>
    </lineage>
</organism>
<feature type="transmembrane region" description="Helical" evidence="1">
    <location>
        <begin position="34"/>
        <end position="52"/>
    </location>
</feature>
<reference evidence="2 3" key="1">
    <citation type="submission" date="2021-01" db="EMBL/GenBank/DDBJ databases">
        <title>Tumebacillus sp. strain ITR2 16S ribosomal RNA gene Genome sequencing and assembly.</title>
        <authorList>
            <person name="Kang M."/>
        </authorList>
    </citation>
    <scope>NUCLEOTIDE SEQUENCE [LARGE SCALE GENOMIC DNA]</scope>
    <source>
        <strain evidence="2 3">ITR2</strain>
    </source>
</reference>
<dbReference type="EMBL" id="JAEQNB010000005">
    <property type="protein sequence ID" value="MBL0388243.1"/>
    <property type="molecule type" value="Genomic_DNA"/>
</dbReference>
<dbReference type="RefSeq" id="WP_201637009.1">
    <property type="nucleotide sequence ID" value="NZ_JAEQNB010000005.1"/>
</dbReference>
<gene>
    <name evidence="2" type="ORF">JJB07_16640</name>
</gene>